<dbReference type="SUPFAM" id="SSF52047">
    <property type="entry name" value="RNI-like"/>
    <property type="match status" value="3"/>
</dbReference>
<evidence type="ECO:0008006" key="3">
    <source>
        <dbReference type="Google" id="ProtNLM"/>
    </source>
</evidence>
<dbReference type="InterPro" id="IPR032675">
    <property type="entry name" value="LRR_dom_sf"/>
</dbReference>
<dbReference type="EMBL" id="CBTN010000025">
    <property type="protein sequence ID" value="CDH54819.1"/>
    <property type="molecule type" value="Genomic_DNA"/>
</dbReference>
<evidence type="ECO:0000313" key="2">
    <source>
        <dbReference type="Proteomes" id="UP000027586"/>
    </source>
</evidence>
<organism evidence="1 2">
    <name type="scientific">Lichtheimia corymbifera JMRC:FSU:9682</name>
    <dbReference type="NCBI Taxonomy" id="1263082"/>
    <lineage>
        <taxon>Eukaryota</taxon>
        <taxon>Fungi</taxon>
        <taxon>Fungi incertae sedis</taxon>
        <taxon>Mucoromycota</taxon>
        <taxon>Mucoromycotina</taxon>
        <taxon>Mucoromycetes</taxon>
        <taxon>Mucorales</taxon>
        <taxon>Lichtheimiaceae</taxon>
        <taxon>Lichtheimia</taxon>
    </lineage>
</organism>
<dbReference type="OrthoDB" id="2218971at2759"/>
<evidence type="ECO:0000313" key="1">
    <source>
        <dbReference type="EMBL" id="CDH54819.1"/>
    </source>
</evidence>
<accession>A0A068RXS9</accession>
<dbReference type="InterPro" id="IPR011990">
    <property type="entry name" value="TPR-like_helical_dom_sf"/>
</dbReference>
<dbReference type="PANTHER" id="PTHR38926">
    <property type="entry name" value="F-BOX DOMAIN CONTAINING PROTEIN, EXPRESSED"/>
    <property type="match status" value="1"/>
</dbReference>
<protein>
    <recommendedName>
        <fullName evidence="3">F-box domain-containing protein</fullName>
    </recommendedName>
</protein>
<proteinExistence type="predicted"/>
<dbReference type="Gene3D" id="1.25.40.10">
    <property type="entry name" value="Tetratricopeptide repeat domain"/>
    <property type="match status" value="1"/>
</dbReference>
<dbReference type="VEuPathDB" id="FungiDB:LCOR_06036.1"/>
<dbReference type="PANTHER" id="PTHR38926:SF72">
    <property type="entry name" value="IM:7136021-RELATED"/>
    <property type="match status" value="1"/>
</dbReference>
<sequence>MTVVENINWSELLNNPIVTAQHGNDSNRIVTATETLQQAAHHLVEVLNERARLSANSAQCDKALSDAAAIVAILPGSGLGYLCTGDMHCQQGRYAAAISIYDQGLEAVSISDPYYHQLVQRRMAAETNNSKRVDFISCLPLDIVITNIIPRALSEFYCDVSSEYLYVSRAWQERFLRQPNGLYYHFGSERKRFFQQSHRVFSKDTSELGHPQLVRFAPYIQSLRVSMDGIHLDDLFSRARFPNLKVLDINCGHLTSGDPILSGLQIVAASLTHLYIMDGSCLRLSDIMESCPNLVSLTTDEMNVGVPLSTCYPKMKHLSIHKLTRTPLDYDTLVYLLSRFPSLLSLDITPRPDCRLLTILHEHCPCLQRLYFGSRSFPASNIEVHPDRRGVTLARLHGYRQHYMQDHVIQFLLTHQNSLETLECDGKIIKHGDAIWKLSDGGRLLQLNGNGDPTQSFTRLANLRFSEGCSLSCGPFITWIVKNAPNLKAISLIEPVLQPAIADVLIKSPHLSKLEITRLWEDDDLFSGDFEGIFDFFLYHISMGAQSTLQEIILHAGMRLYSELEWIHLISKLKCLKNLELLAHFIPMDCIPLLEAIGQGCPALEMLTLGKKDATFQAGLMAHLCKFSNLKCLRIRARALSDNDLVALTMIPSLELLYLECDVPDFIMQRLLKHIPKDSLWNDVCRRPTLTATRPHYEKRASDSTTQLQQCIQNVLTVLDDRAIVLTLSANFATALRDAAAMQEISPLSPLGYLRAAAIYSEQGRQQAVVDICNEGLSIVNVSDPGHSKLQETKTVAMQRDVCGLDFVSQLPFEIVMDVLFPMLLGDDGILDGKKRCPYLDVSKTWFDRIVQACGGGLHFKIADQYSYDEVVRHAQHTKTIQIGYCSQGLWISYFFQRANFCNLREIKIEGLKDDTITSDFVSSFKSVSNTLTHLTIRKSTKGIFQPTHPLRVVDILSNCPHLVMLDIDYQFYADFDAVPLTKTWPQLTTLSLSCRNSGISNEQFLEMLKRLPSLKNLTLHACIEPQSMTMIKRYGPVLRGLLLRANRTQSSSARHEQQHETQWMREGRGRLEKISFSDYSRNGDAWKVMRDMLQQHHNTLVHLDLDLEYAGNNDDDLFNLEYPCLKTLALRCRGSNSTCFGWWIMGKAPRLEELSFNTWVIASHPSLLDITPPSTLRKLAMVLSPSDKVDIPTAIERYLGQFAEHKENLALKELKIRYDFCHDIPQSLPAAIFRLKDLQHLSVAFFPKTTPWKINSFIQMLVGELSDLVSLELNSNTSPWSDGIQHLKRLKYLRHLGFRLSGYSKHSDIRGVFGNFRQLKSIRVFQSGTEGHNFIHKLKDQRPDIKAVADRVSSMSF</sequence>
<name>A0A068RXS9_9FUNG</name>
<comment type="caution">
    <text evidence="1">The sequence shown here is derived from an EMBL/GenBank/DDBJ whole genome shotgun (WGS) entry which is preliminary data.</text>
</comment>
<dbReference type="Gene3D" id="3.80.10.10">
    <property type="entry name" value="Ribonuclease Inhibitor"/>
    <property type="match status" value="4"/>
</dbReference>
<dbReference type="Proteomes" id="UP000027586">
    <property type="component" value="Unassembled WGS sequence"/>
</dbReference>
<keyword evidence="2" id="KW-1185">Reference proteome</keyword>
<reference evidence="1" key="1">
    <citation type="submission" date="2013-08" db="EMBL/GenBank/DDBJ databases">
        <title>Gene expansion shapes genome architecture in the human pathogen Lichtheimia corymbifera: an evolutionary genomics analysis in the ancient terrestrial Mucorales (Mucoromycotina).</title>
        <authorList>
            <person name="Schwartze V.U."/>
            <person name="Winter S."/>
            <person name="Shelest E."/>
            <person name="Marcet-Houben M."/>
            <person name="Horn F."/>
            <person name="Wehner S."/>
            <person name="Hoffmann K."/>
            <person name="Riege K."/>
            <person name="Sammeth M."/>
            <person name="Nowrousian M."/>
            <person name="Valiante V."/>
            <person name="Linde J."/>
            <person name="Jacobsen I.D."/>
            <person name="Marz M."/>
            <person name="Brakhage A.A."/>
            <person name="Gabaldon T."/>
            <person name="Bocker S."/>
            <person name="Voigt K."/>
        </authorList>
    </citation>
    <scope>NUCLEOTIDE SEQUENCE [LARGE SCALE GENOMIC DNA]</scope>
    <source>
        <strain evidence="1">FSU 9682</strain>
    </source>
</reference>
<gene>
    <name evidence="1" type="ORF">LCOR_06036.1</name>
</gene>
<dbReference type="SUPFAM" id="SSF48452">
    <property type="entry name" value="TPR-like"/>
    <property type="match status" value="1"/>
</dbReference>